<accession>A0A174Q7C9</accession>
<dbReference type="InterPro" id="IPR036890">
    <property type="entry name" value="HATPase_C_sf"/>
</dbReference>
<keyword evidence="4" id="KW-1003">Cell membrane</keyword>
<keyword evidence="6 16" id="KW-0808">Transferase</keyword>
<evidence type="ECO:0000313" key="16">
    <source>
        <dbReference type="EMBL" id="CUP67367.1"/>
    </source>
</evidence>
<dbReference type="SUPFAM" id="SSF55874">
    <property type="entry name" value="ATPase domain of HSP90 chaperone/DNA topoisomerase II/histidine kinase"/>
    <property type="match status" value="1"/>
</dbReference>
<dbReference type="SMART" id="SM00387">
    <property type="entry name" value="HATPase_c"/>
    <property type="match status" value="1"/>
</dbReference>
<dbReference type="Gene3D" id="1.10.287.130">
    <property type="match status" value="1"/>
</dbReference>
<dbReference type="RefSeq" id="WP_055300186.1">
    <property type="nucleotide sequence ID" value="NZ_CZAP01000010.1"/>
</dbReference>
<dbReference type="PROSITE" id="PS50109">
    <property type="entry name" value="HIS_KIN"/>
    <property type="match status" value="1"/>
</dbReference>
<evidence type="ECO:0000256" key="14">
    <source>
        <dbReference type="SAM" id="Phobius"/>
    </source>
</evidence>
<dbReference type="CDD" id="cd00082">
    <property type="entry name" value="HisKA"/>
    <property type="match status" value="1"/>
</dbReference>
<dbReference type="EC" id="2.7.13.3" evidence="3"/>
<organism evidence="16 17">
    <name type="scientific">Bacteroides thetaiotaomicron</name>
    <dbReference type="NCBI Taxonomy" id="818"/>
    <lineage>
        <taxon>Bacteria</taxon>
        <taxon>Pseudomonadati</taxon>
        <taxon>Bacteroidota</taxon>
        <taxon>Bacteroidia</taxon>
        <taxon>Bacteroidales</taxon>
        <taxon>Bacteroidaceae</taxon>
        <taxon>Bacteroides</taxon>
    </lineage>
</organism>
<evidence type="ECO:0000256" key="7">
    <source>
        <dbReference type="ARBA" id="ARBA00022692"/>
    </source>
</evidence>
<evidence type="ECO:0000259" key="15">
    <source>
        <dbReference type="PROSITE" id="PS50109"/>
    </source>
</evidence>
<dbReference type="InterPro" id="IPR036097">
    <property type="entry name" value="HisK_dim/P_sf"/>
</dbReference>
<keyword evidence="13 14" id="KW-0472">Membrane</keyword>
<comment type="catalytic activity">
    <reaction evidence="1">
        <text>ATP + protein L-histidine = ADP + protein N-phospho-L-histidine.</text>
        <dbReference type="EC" id="2.7.13.3"/>
    </reaction>
</comment>
<name>A0A174Q7C9_BACT4</name>
<evidence type="ECO:0000256" key="12">
    <source>
        <dbReference type="ARBA" id="ARBA00023012"/>
    </source>
</evidence>
<dbReference type="Pfam" id="PF00512">
    <property type="entry name" value="HisKA"/>
    <property type="match status" value="1"/>
</dbReference>
<sequence>MKSLLNKSLFQFLVCAAIIFLLTAPLFYLLTRHFYAEEIIDIIESVQQGDSIPPLDLEEDIMIGMMIQFLLIFVVLSISLLITMRFITRRLWHPFDDTLQKTEQFNLAQGDIPRFGETEIKEFARLNRSLKRLMEKDQESYRIQKEFTENASHELQTPIAITRSKLDLLMQEELTERQMNLISDLYDINTRVGHLNRNLLLLAKIENAQYKEMEDIDPGHFIKVSLPMYEALQDGLRLSVFDNRTHPGIVRANPALLECLLNNLIINAMRHTTTIGSEIKIIIGDCSLAVSNQGEGKALDSQALFQRFRFGDTKKVGNGLGLSIVKAICDYHKWSVQYSFESGFHVFTVLLKKINQKSLLV</sequence>
<comment type="subcellular location">
    <subcellularLocation>
        <location evidence="2">Cell membrane</location>
        <topology evidence="2">Multi-pass membrane protein</topology>
    </subcellularLocation>
</comment>
<evidence type="ECO:0000256" key="5">
    <source>
        <dbReference type="ARBA" id="ARBA00022553"/>
    </source>
</evidence>
<keyword evidence="12" id="KW-0902">Two-component regulatory system</keyword>
<dbReference type="InterPro" id="IPR003594">
    <property type="entry name" value="HATPase_dom"/>
</dbReference>
<dbReference type="InterPro" id="IPR003661">
    <property type="entry name" value="HisK_dim/P_dom"/>
</dbReference>
<feature type="domain" description="Histidine kinase" evidence="15">
    <location>
        <begin position="150"/>
        <end position="355"/>
    </location>
</feature>
<dbReference type="InterPro" id="IPR050398">
    <property type="entry name" value="HssS/ArlS-like"/>
</dbReference>
<dbReference type="InterPro" id="IPR005467">
    <property type="entry name" value="His_kinase_dom"/>
</dbReference>
<feature type="transmembrane region" description="Helical" evidence="14">
    <location>
        <begin position="61"/>
        <end position="82"/>
    </location>
</feature>
<evidence type="ECO:0000256" key="6">
    <source>
        <dbReference type="ARBA" id="ARBA00022679"/>
    </source>
</evidence>
<gene>
    <name evidence="16" type="primary">tcrY</name>
    <name evidence="16" type="ORF">ERS852511_02841</name>
</gene>
<evidence type="ECO:0000313" key="17">
    <source>
        <dbReference type="Proteomes" id="UP000095576"/>
    </source>
</evidence>
<evidence type="ECO:0000256" key="4">
    <source>
        <dbReference type="ARBA" id="ARBA00022475"/>
    </source>
</evidence>
<keyword evidence="10" id="KW-0067">ATP-binding</keyword>
<dbReference type="Gene3D" id="3.30.565.10">
    <property type="entry name" value="Histidine kinase-like ATPase, C-terminal domain"/>
    <property type="match status" value="1"/>
</dbReference>
<dbReference type="Proteomes" id="UP000095576">
    <property type="component" value="Unassembled WGS sequence"/>
</dbReference>
<dbReference type="Pfam" id="PF02518">
    <property type="entry name" value="HATPase_c"/>
    <property type="match status" value="1"/>
</dbReference>
<evidence type="ECO:0000256" key="2">
    <source>
        <dbReference type="ARBA" id="ARBA00004651"/>
    </source>
</evidence>
<keyword evidence="9 16" id="KW-0418">Kinase</keyword>
<dbReference type="SMART" id="SM00388">
    <property type="entry name" value="HisKA"/>
    <property type="match status" value="1"/>
</dbReference>
<evidence type="ECO:0000256" key="10">
    <source>
        <dbReference type="ARBA" id="ARBA00022840"/>
    </source>
</evidence>
<evidence type="ECO:0000256" key="11">
    <source>
        <dbReference type="ARBA" id="ARBA00022989"/>
    </source>
</evidence>
<feature type="transmembrane region" description="Helical" evidence="14">
    <location>
        <begin position="12"/>
        <end position="30"/>
    </location>
</feature>
<evidence type="ECO:0000256" key="3">
    <source>
        <dbReference type="ARBA" id="ARBA00012438"/>
    </source>
</evidence>
<protein>
    <recommendedName>
        <fullName evidence="3">histidine kinase</fullName>
        <ecNumber evidence="3">2.7.13.3</ecNumber>
    </recommendedName>
</protein>
<reference evidence="16 17" key="1">
    <citation type="submission" date="2015-09" db="EMBL/GenBank/DDBJ databases">
        <authorList>
            <consortium name="Pathogen Informatics"/>
        </authorList>
    </citation>
    <scope>NUCLEOTIDE SEQUENCE [LARGE SCALE GENOMIC DNA]</scope>
    <source>
        <strain evidence="16 17">2789STDY5834899</strain>
    </source>
</reference>
<keyword evidence="7 14" id="KW-0812">Transmembrane</keyword>
<keyword evidence="8" id="KW-0547">Nucleotide-binding</keyword>
<evidence type="ECO:0000256" key="8">
    <source>
        <dbReference type="ARBA" id="ARBA00022741"/>
    </source>
</evidence>
<keyword evidence="5" id="KW-0597">Phosphoprotein</keyword>
<dbReference type="GO" id="GO:0000155">
    <property type="term" value="F:phosphorelay sensor kinase activity"/>
    <property type="evidence" value="ECO:0007669"/>
    <property type="project" value="InterPro"/>
</dbReference>
<proteinExistence type="predicted"/>
<dbReference type="PANTHER" id="PTHR45528:SF1">
    <property type="entry name" value="SENSOR HISTIDINE KINASE CPXA"/>
    <property type="match status" value="1"/>
</dbReference>
<dbReference type="AlphaFoldDB" id="A0A174Q7C9"/>
<dbReference type="SUPFAM" id="SSF47384">
    <property type="entry name" value="Homodimeric domain of signal transducing histidine kinase"/>
    <property type="match status" value="1"/>
</dbReference>
<dbReference type="PANTHER" id="PTHR45528">
    <property type="entry name" value="SENSOR HISTIDINE KINASE CPXA"/>
    <property type="match status" value="1"/>
</dbReference>
<evidence type="ECO:0000256" key="9">
    <source>
        <dbReference type="ARBA" id="ARBA00022777"/>
    </source>
</evidence>
<keyword evidence="11 14" id="KW-1133">Transmembrane helix</keyword>
<evidence type="ECO:0000256" key="13">
    <source>
        <dbReference type="ARBA" id="ARBA00023136"/>
    </source>
</evidence>
<dbReference type="GO" id="GO:0005886">
    <property type="term" value="C:plasma membrane"/>
    <property type="evidence" value="ECO:0007669"/>
    <property type="project" value="UniProtKB-SubCell"/>
</dbReference>
<evidence type="ECO:0000256" key="1">
    <source>
        <dbReference type="ARBA" id="ARBA00000085"/>
    </source>
</evidence>
<dbReference type="GO" id="GO:0005524">
    <property type="term" value="F:ATP binding"/>
    <property type="evidence" value="ECO:0007669"/>
    <property type="project" value="UniProtKB-KW"/>
</dbReference>
<dbReference type="EMBL" id="CZAP01000010">
    <property type="protein sequence ID" value="CUP67367.1"/>
    <property type="molecule type" value="Genomic_DNA"/>
</dbReference>